<gene>
    <name evidence="1" type="ORF">GCM10017577_40890</name>
</gene>
<comment type="caution">
    <text evidence="1">The sequence shown here is derived from an EMBL/GenBank/DDBJ whole genome shotgun (WGS) entry which is preliminary data.</text>
</comment>
<reference evidence="1" key="1">
    <citation type="journal article" date="2014" name="Int. J. Syst. Evol. Microbiol.">
        <title>Complete genome sequence of Corynebacterium casei LMG S-19264T (=DSM 44701T), isolated from a smear-ripened cheese.</title>
        <authorList>
            <consortium name="US DOE Joint Genome Institute (JGI-PGF)"/>
            <person name="Walter F."/>
            <person name="Albersmeier A."/>
            <person name="Kalinowski J."/>
            <person name="Ruckert C."/>
        </authorList>
    </citation>
    <scope>NUCLEOTIDE SEQUENCE</scope>
    <source>
        <strain evidence="1">VKM Ac-1069</strain>
    </source>
</reference>
<dbReference type="Proteomes" id="UP001143463">
    <property type="component" value="Unassembled WGS sequence"/>
</dbReference>
<accession>A0A9W6L3E1</accession>
<proteinExistence type="predicted"/>
<dbReference type="AlphaFoldDB" id="A0A9W6L3E1"/>
<keyword evidence="2" id="KW-1185">Reference proteome</keyword>
<reference evidence="1" key="2">
    <citation type="submission" date="2023-01" db="EMBL/GenBank/DDBJ databases">
        <authorList>
            <person name="Sun Q."/>
            <person name="Evtushenko L."/>
        </authorList>
    </citation>
    <scope>NUCLEOTIDE SEQUENCE</scope>
    <source>
        <strain evidence="1">VKM Ac-1069</strain>
    </source>
</reference>
<dbReference type="EMBL" id="BSFQ01000017">
    <property type="protein sequence ID" value="GLL12947.1"/>
    <property type="molecule type" value="Genomic_DNA"/>
</dbReference>
<evidence type="ECO:0000313" key="1">
    <source>
        <dbReference type="EMBL" id="GLL12947.1"/>
    </source>
</evidence>
<name>A0A9W6L3E1_9PSEU</name>
<evidence type="ECO:0000313" key="2">
    <source>
        <dbReference type="Proteomes" id="UP001143463"/>
    </source>
</evidence>
<protein>
    <submittedName>
        <fullName evidence="1">Uncharacterized protein</fullName>
    </submittedName>
</protein>
<organism evidence="1 2">
    <name type="scientific">Pseudonocardia halophobica</name>
    <dbReference type="NCBI Taxonomy" id="29401"/>
    <lineage>
        <taxon>Bacteria</taxon>
        <taxon>Bacillati</taxon>
        <taxon>Actinomycetota</taxon>
        <taxon>Actinomycetes</taxon>
        <taxon>Pseudonocardiales</taxon>
        <taxon>Pseudonocardiaceae</taxon>
        <taxon>Pseudonocardia</taxon>
    </lineage>
</organism>
<sequence>MGSSRGFGTQPKGPRDVRYAVVCVTGCRPVSFVGALTCGSGWFDTYNAICQMKHRERGGFHLDVWESAVYPQLTAPMAQDWGSSDVTKNVTCCVTRR</sequence>